<proteinExistence type="predicted"/>
<name>A0A645GIV2_9ZZZZ</name>
<protein>
    <submittedName>
        <fullName evidence="1">Uncharacterized protein</fullName>
    </submittedName>
</protein>
<organism evidence="1">
    <name type="scientific">bioreactor metagenome</name>
    <dbReference type="NCBI Taxonomy" id="1076179"/>
    <lineage>
        <taxon>unclassified sequences</taxon>
        <taxon>metagenomes</taxon>
        <taxon>ecological metagenomes</taxon>
    </lineage>
</organism>
<accession>A0A645GIV2</accession>
<sequence length="104" mass="11451">MPAIAQTAAFYPFIKFQNPELGASAEEAFNWIMNSDNLKATENLTKVLTQVKSQIGQNPQAKMMIVQILKEGLAKKMQVLKANPSSPTINAQIDAINKAIEAYK</sequence>
<dbReference type="EMBL" id="VSSQ01076217">
    <property type="protein sequence ID" value="MPN26635.1"/>
    <property type="molecule type" value="Genomic_DNA"/>
</dbReference>
<evidence type="ECO:0000313" key="1">
    <source>
        <dbReference type="EMBL" id="MPN26635.1"/>
    </source>
</evidence>
<dbReference type="AlphaFoldDB" id="A0A645GIV2"/>
<gene>
    <name evidence="1" type="ORF">SDC9_174060</name>
</gene>
<comment type="caution">
    <text evidence="1">The sequence shown here is derived from an EMBL/GenBank/DDBJ whole genome shotgun (WGS) entry which is preliminary data.</text>
</comment>
<reference evidence="1" key="1">
    <citation type="submission" date="2019-08" db="EMBL/GenBank/DDBJ databases">
        <authorList>
            <person name="Kucharzyk K."/>
            <person name="Murdoch R.W."/>
            <person name="Higgins S."/>
            <person name="Loffler F."/>
        </authorList>
    </citation>
    <scope>NUCLEOTIDE SEQUENCE</scope>
</reference>